<dbReference type="Proteomes" id="UP000429607">
    <property type="component" value="Unassembled WGS sequence"/>
</dbReference>
<protein>
    <submittedName>
        <fullName evidence="1">Uncharacterized protein</fullName>
    </submittedName>
</protein>
<gene>
    <name evidence="1" type="ORF">PR001_g33423</name>
</gene>
<dbReference type="AlphaFoldDB" id="A0A6A3GDW6"/>
<evidence type="ECO:0000313" key="2">
    <source>
        <dbReference type="Proteomes" id="UP000429607"/>
    </source>
</evidence>
<evidence type="ECO:0000313" key="1">
    <source>
        <dbReference type="EMBL" id="KAE8952138.1"/>
    </source>
</evidence>
<proteinExistence type="predicted"/>
<name>A0A6A3GDW6_9STRA</name>
<reference evidence="1 2" key="1">
    <citation type="submission" date="2018-09" db="EMBL/GenBank/DDBJ databases">
        <title>Genomic investigation of the strawberry pathogen Phytophthora fragariae indicates pathogenicity is determined by transcriptional variation in three key races.</title>
        <authorList>
            <person name="Adams T.M."/>
            <person name="Armitage A.D."/>
            <person name="Sobczyk M.K."/>
            <person name="Bates H.J."/>
            <person name="Dunwell J.M."/>
            <person name="Nellist C.F."/>
            <person name="Harrison R.J."/>
        </authorList>
    </citation>
    <scope>NUCLEOTIDE SEQUENCE [LARGE SCALE GENOMIC DNA]</scope>
    <source>
        <strain evidence="1 2">SCRP249</strain>
    </source>
</reference>
<accession>A0A6A3GDW6</accession>
<dbReference type="EMBL" id="QXFV01011958">
    <property type="protein sequence ID" value="KAE8952138.1"/>
    <property type="molecule type" value="Genomic_DNA"/>
</dbReference>
<sequence length="56" mass="6647">MLCKLLRPRPASKWSRPSLGLLLPLMLPRSRCRRKHRWPHRRHQHCLGGSPHAQHV</sequence>
<organism evidence="1 2">
    <name type="scientific">Phytophthora rubi</name>
    <dbReference type="NCBI Taxonomy" id="129364"/>
    <lineage>
        <taxon>Eukaryota</taxon>
        <taxon>Sar</taxon>
        <taxon>Stramenopiles</taxon>
        <taxon>Oomycota</taxon>
        <taxon>Peronosporomycetes</taxon>
        <taxon>Peronosporales</taxon>
        <taxon>Peronosporaceae</taxon>
        <taxon>Phytophthora</taxon>
    </lineage>
</organism>
<comment type="caution">
    <text evidence="1">The sequence shown here is derived from an EMBL/GenBank/DDBJ whole genome shotgun (WGS) entry which is preliminary data.</text>
</comment>